<evidence type="ECO:0000313" key="3">
    <source>
        <dbReference type="EMBL" id="OAA80539.1"/>
    </source>
</evidence>
<comment type="caution">
    <text evidence="3">The sequence shown here is derived from an EMBL/GenBank/DDBJ whole genome shotgun (WGS) entry which is preliminary data.</text>
</comment>
<name>A0A168JJU7_CORDF</name>
<dbReference type="EMBL" id="AZHF01000001">
    <property type="protein sequence ID" value="OAA80539.1"/>
    <property type="molecule type" value="Genomic_DNA"/>
</dbReference>
<dbReference type="OrthoDB" id="4869730at2759"/>
<dbReference type="PANTHER" id="PTHR21974">
    <property type="entry name" value="RE15880P"/>
    <property type="match status" value="1"/>
</dbReference>
<keyword evidence="4" id="KW-1185">Reference proteome</keyword>
<dbReference type="PANTHER" id="PTHR21974:SF2">
    <property type="entry name" value="RE15880P"/>
    <property type="match status" value="1"/>
</dbReference>
<feature type="region of interest" description="Disordered" evidence="2">
    <location>
        <begin position="388"/>
        <end position="407"/>
    </location>
</feature>
<evidence type="ECO:0000256" key="2">
    <source>
        <dbReference type="SAM" id="MobiDB-lite"/>
    </source>
</evidence>
<reference evidence="3 4" key="1">
    <citation type="journal article" date="2016" name="Genome Biol. Evol.">
        <title>Divergent and convergent evolution of fungal pathogenicity.</title>
        <authorList>
            <person name="Shang Y."/>
            <person name="Xiao G."/>
            <person name="Zheng P."/>
            <person name="Cen K."/>
            <person name="Zhan S."/>
            <person name="Wang C."/>
        </authorList>
    </citation>
    <scope>NUCLEOTIDE SEQUENCE [LARGE SCALE GENOMIC DNA]</scope>
    <source>
        <strain evidence="3 4">RCEF 1005</strain>
    </source>
</reference>
<keyword evidence="1" id="KW-0175">Coiled coil</keyword>
<sequence>MTSSVEQEIFNAGERNTQLLETLASTDGAGSALAEHKRFLQDLQDQLKQSNKRIQKLDAERQKRLGEHEKYRDSHVRRFVFKASGKKEKFAQRAEDGEREYFKALQDSQQEHGVNDSITAQVDDAQRAEPELQAEVDRHDRAQKELDSLYARIFDGPTPQFPEEDAREQRYAAALHAHQRTRARFDAETQAVAQLNLADRAMTRALQEIDQALGYSRMDMFGGGAMSDMMERSHLSQADRLVLLARNHAERARRASPQVRDLPEVHINHGSIMSDVFFDNIMTDYAFHQEIKRGQQELLRCYNCLQDLGSSADARRQTLQEQLGRQEQELKAARAELQRAREEVFRSVLRGQGGGDDIRGNGVGGNGVAEAPRRVDSLPPAYEATVQRDAAPAYEAGNTVTAVPDKS</sequence>
<proteinExistence type="predicted"/>
<protein>
    <submittedName>
        <fullName evidence="3">Uncharacterized protein</fullName>
    </submittedName>
</protein>
<feature type="coiled-coil region" evidence="1">
    <location>
        <begin position="33"/>
        <end position="60"/>
    </location>
</feature>
<accession>A0A168JJU7</accession>
<feature type="region of interest" description="Disordered" evidence="2">
    <location>
        <begin position="355"/>
        <end position="380"/>
    </location>
</feature>
<evidence type="ECO:0000256" key="1">
    <source>
        <dbReference type="SAM" id="Coils"/>
    </source>
</evidence>
<feature type="coiled-coil region" evidence="1">
    <location>
        <begin position="316"/>
        <end position="343"/>
    </location>
</feature>
<gene>
    <name evidence="3" type="ORF">LEL_00084</name>
</gene>
<dbReference type="Proteomes" id="UP000076881">
    <property type="component" value="Unassembled WGS sequence"/>
</dbReference>
<organism evidence="3 4">
    <name type="scientific">Akanthomyces lecanii RCEF 1005</name>
    <dbReference type="NCBI Taxonomy" id="1081108"/>
    <lineage>
        <taxon>Eukaryota</taxon>
        <taxon>Fungi</taxon>
        <taxon>Dikarya</taxon>
        <taxon>Ascomycota</taxon>
        <taxon>Pezizomycotina</taxon>
        <taxon>Sordariomycetes</taxon>
        <taxon>Hypocreomycetidae</taxon>
        <taxon>Hypocreales</taxon>
        <taxon>Cordycipitaceae</taxon>
        <taxon>Akanthomyces</taxon>
        <taxon>Cordyceps confragosa</taxon>
    </lineage>
</organism>
<feature type="compositionally biased region" description="Gly residues" evidence="2">
    <location>
        <begin position="355"/>
        <end position="367"/>
    </location>
</feature>
<evidence type="ECO:0000313" key="4">
    <source>
        <dbReference type="Proteomes" id="UP000076881"/>
    </source>
</evidence>
<dbReference type="AlphaFoldDB" id="A0A168JJU7"/>
<dbReference type="STRING" id="1081108.A0A168JJU7"/>